<evidence type="ECO:0000313" key="4">
    <source>
        <dbReference type="EMBL" id="RMW98904.1"/>
    </source>
</evidence>
<dbReference type="EMBL" id="RDQM01000006">
    <property type="protein sequence ID" value="RMW98904.1"/>
    <property type="molecule type" value="Genomic_DNA"/>
</dbReference>
<dbReference type="InterPro" id="IPR019734">
    <property type="entry name" value="TPR_rpt"/>
</dbReference>
<evidence type="ECO:0000256" key="1">
    <source>
        <dbReference type="ARBA" id="ARBA00022737"/>
    </source>
</evidence>
<dbReference type="NCBIfam" id="TIGR02521">
    <property type="entry name" value="type_IV_pilW"/>
    <property type="match status" value="1"/>
</dbReference>
<evidence type="ECO:0000256" key="3">
    <source>
        <dbReference type="PROSITE-ProRule" id="PRU00339"/>
    </source>
</evidence>
<dbReference type="PANTHER" id="PTHR44858">
    <property type="entry name" value="TETRATRICOPEPTIDE REPEAT PROTEIN 6"/>
    <property type="match status" value="1"/>
</dbReference>
<dbReference type="PANTHER" id="PTHR44858:SF1">
    <property type="entry name" value="UDP-N-ACETYLGLUCOSAMINE--PEPTIDE N-ACETYLGLUCOSAMINYLTRANSFERASE SPINDLY-RELATED"/>
    <property type="match status" value="1"/>
</dbReference>
<sequence length="273" mass="29716">MSKKAWGCGTRHIAMAMLACVLSACETSRVTSTVHPGADGALTVPRSSADVRRAAQTRLELAAEYLRVGRNEVAIEEANQALALDSGLTDAYMVRGMAHAQRGDYVSAEADFSRILRAKSNDPDVLHNYGGLLCQLRRFDEAITYFDRVLAMPGQAAAARTLMAKGLCLQGAGQTRAAVATLEQAYRVDPRNPVVAYNLAKMHYDAGQVSQAQIYLRPLNSSDMANAETLWLGIKVENAMGNLLGVRELGSALVQRFPQARETTLYERGAFYE</sequence>
<dbReference type="Pfam" id="PF13424">
    <property type="entry name" value="TPR_12"/>
    <property type="match status" value="1"/>
</dbReference>
<dbReference type="Pfam" id="PF13432">
    <property type="entry name" value="TPR_16"/>
    <property type="match status" value="1"/>
</dbReference>
<protein>
    <submittedName>
        <fullName evidence="4">Type IV pilus biogenesis/stability protein PilW</fullName>
    </submittedName>
</protein>
<keyword evidence="2 3" id="KW-0802">TPR repeat</keyword>
<accession>A0A3M6Q7Z0</accession>
<organism evidence="4 5">
    <name type="scientific">Allofranklinella schreckenbergeri</name>
    <dbReference type="NCBI Taxonomy" id="1076744"/>
    <lineage>
        <taxon>Bacteria</taxon>
        <taxon>Pseudomonadati</taxon>
        <taxon>Pseudomonadota</taxon>
        <taxon>Betaproteobacteria</taxon>
        <taxon>Burkholderiales</taxon>
        <taxon>Comamonadaceae</taxon>
        <taxon>Allofranklinella</taxon>
    </lineage>
</organism>
<dbReference type="AlphaFoldDB" id="A0A3M6Q7Z0"/>
<gene>
    <name evidence="4" type="primary">pilW</name>
    <name evidence="4" type="ORF">EBQ26_06270</name>
</gene>
<dbReference type="InterPro" id="IPR013360">
    <property type="entry name" value="Pilus_4_PilW"/>
</dbReference>
<dbReference type="Proteomes" id="UP000267521">
    <property type="component" value="Unassembled WGS sequence"/>
</dbReference>
<dbReference type="PROSITE" id="PS50005">
    <property type="entry name" value="TPR"/>
    <property type="match status" value="1"/>
</dbReference>
<comment type="caution">
    <text evidence="4">The sequence shown here is derived from an EMBL/GenBank/DDBJ whole genome shotgun (WGS) entry which is preliminary data.</text>
</comment>
<dbReference type="Gene3D" id="1.25.40.10">
    <property type="entry name" value="Tetratricopeptide repeat domain"/>
    <property type="match status" value="1"/>
</dbReference>
<reference evidence="4 5" key="1">
    <citation type="submission" date="2018-10" db="EMBL/GenBank/DDBJ databases">
        <title>Comamonadaceae CDC group NO-1 genome sequencing and assembly.</title>
        <authorList>
            <person name="Bernier A.-M."/>
            <person name="Bernard K."/>
        </authorList>
    </citation>
    <scope>NUCLEOTIDE SEQUENCE [LARGE SCALE GENOMIC DNA]</scope>
    <source>
        <strain evidence="4 5">NML970147</strain>
    </source>
</reference>
<dbReference type="SUPFAM" id="SSF48452">
    <property type="entry name" value="TPR-like"/>
    <property type="match status" value="1"/>
</dbReference>
<dbReference type="SMART" id="SM00028">
    <property type="entry name" value="TPR"/>
    <property type="match status" value="4"/>
</dbReference>
<proteinExistence type="predicted"/>
<evidence type="ECO:0000256" key="2">
    <source>
        <dbReference type="ARBA" id="ARBA00022803"/>
    </source>
</evidence>
<evidence type="ECO:0000313" key="5">
    <source>
        <dbReference type="Proteomes" id="UP000267521"/>
    </source>
</evidence>
<dbReference type="PROSITE" id="PS51257">
    <property type="entry name" value="PROKAR_LIPOPROTEIN"/>
    <property type="match status" value="1"/>
</dbReference>
<feature type="repeat" description="TPR" evidence="3">
    <location>
        <begin position="89"/>
        <end position="122"/>
    </location>
</feature>
<name>A0A3M6Q7Z0_9BURK</name>
<keyword evidence="1" id="KW-0677">Repeat</keyword>
<dbReference type="InterPro" id="IPR050498">
    <property type="entry name" value="Ycf3"/>
</dbReference>
<dbReference type="InterPro" id="IPR011990">
    <property type="entry name" value="TPR-like_helical_dom_sf"/>
</dbReference>